<dbReference type="AlphaFoldDB" id="A0A0A9A6E5"/>
<reference evidence="2" key="1">
    <citation type="submission" date="2014-09" db="EMBL/GenBank/DDBJ databases">
        <authorList>
            <person name="Magalhaes I.L.F."/>
            <person name="Oliveira U."/>
            <person name="Santos F.R."/>
            <person name="Vidigal T.H.D.A."/>
            <person name="Brescovit A.D."/>
            <person name="Santos A.J."/>
        </authorList>
    </citation>
    <scope>NUCLEOTIDE SEQUENCE</scope>
    <source>
        <tissue evidence="2">Shoot tissue taken approximately 20 cm above the soil surface</tissue>
    </source>
</reference>
<reference evidence="2" key="2">
    <citation type="journal article" date="2015" name="Data Brief">
        <title>Shoot transcriptome of the giant reed, Arundo donax.</title>
        <authorList>
            <person name="Barrero R.A."/>
            <person name="Guerrero F.D."/>
            <person name="Moolhuijzen P."/>
            <person name="Goolsby J.A."/>
            <person name="Tidwell J."/>
            <person name="Bellgard S.E."/>
            <person name="Bellgard M.I."/>
        </authorList>
    </citation>
    <scope>NUCLEOTIDE SEQUENCE</scope>
    <source>
        <tissue evidence="2">Shoot tissue taken approximately 20 cm above the soil surface</tissue>
    </source>
</reference>
<accession>A0A0A9A6E5</accession>
<proteinExistence type="predicted"/>
<feature type="signal peptide" evidence="1">
    <location>
        <begin position="1"/>
        <end position="16"/>
    </location>
</feature>
<evidence type="ECO:0000313" key="2">
    <source>
        <dbReference type="EMBL" id="JAD44570.1"/>
    </source>
</evidence>
<keyword evidence="1" id="KW-0732">Signal</keyword>
<organism evidence="2">
    <name type="scientific">Arundo donax</name>
    <name type="common">Giant reed</name>
    <name type="synonym">Donax arundinaceus</name>
    <dbReference type="NCBI Taxonomy" id="35708"/>
    <lineage>
        <taxon>Eukaryota</taxon>
        <taxon>Viridiplantae</taxon>
        <taxon>Streptophyta</taxon>
        <taxon>Embryophyta</taxon>
        <taxon>Tracheophyta</taxon>
        <taxon>Spermatophyta</taxon>
        <taxon>Magnoliopsida</taxon>
        <taxon>Liliopsida</taxon>
        <taxon>Poales</taxon>
        <taxon>Poaceae</taxon>
        <taxon>PACMAD clade</taxon>
        <taxon>Arundinoideae</taxon>
        <taxon>Arundineae</taxon>
        <taxon>Arundo</taxon>
    </lineage>
</organism>
<dbReference type="EMBL" id="GBRH01253325">
    <property type="protein sequence ID" value="JAD44570.1"/>
    <property type="molecule type" value="Transcribed_RNA"/>
</dbReference>
<sequence>MFIYTFFFSLIKTVLSFEVKLLKKCCTNTR</sequence>
<name>A0A0A9A6E5_ARUDO</name>
<protein>
    <submittedName>
        <fullName evidence="2">Uncharacterized protein</fullName>
    </submittedName>
</protein>
<evidence type="ECO:0000256" key="1">
    <source>
        <dbReference type="SAM" id="SignalP"/>
    </source>
</evidence>
<feature type="chain" id="PRO_5002062479" evidence="1">
    <location>
        <begin position="17"/>
        <end position="30"/>
    </location>
</feature>